<comment type="caution">
    <text evidence="1">The sequence shown here is derived from an EMBL/GenBank/DDBJ whole genome shotgun (WGS) entry which is preliminary data.</text>
</comment>
<accession>A0A0J6EVQ2</accession>
<dbReference type="AlphaFoldDB" id="A0A0J6EVQ2"/>
<dbReference type="PATRIC" id="fig|1664069.3.peg.2207"/>
<gene>
    <name evidence="1" type="ORF">AB447_218840</name>
</gene>
<proteinExistence type="predicted"/>
<dbReference type="PROSITE" id="PS51257">
    <property type="entry name" value="PROKAR_LIPOPROTEIN"/>
    <property type="match status" value="1"/>
</dbReference>
<evidence type="ECO:0000313" key="2">
    <source>
        <dbReference type="Proteomes" id="UP000036168"/>
    </source>
</evidence>
<dbReference type="STRING" id="1664069.BGLY_1672"/>
<dbReference type="OrthoDB" id="2864505at2"/>
<organism evidence="1 2">
    <name type="scientific">Bacillus glycinifermentans</name>
    <dbReference type="NCBI Taxonomy" id="1664069"/>
    <lineage>
        <taxon>Bacteria</taxon>
        <taxon>Bacillati</taxon>
        <taxon>Bacillota</taxon>
        <taxon>Bacilli</taxon>
        <taxon>Bacillales</taxon>
        <taxon>Bacillaceae</taxon>
        <taxon>Bacillus</taxon>
    </lineage>
</organism>
<dbReference type="Proteomes" id="UP000036168">
    <property type="component" value="Unassembled WGS sequence"/>
</dbReference>
<name>A0A0J6EVQ2_9BACI</name>
<dbReference type="SUPFAM" id="SSF52833">
    <property type="entry name" value="Thioredoxin-like"/>
    <property type="match status" value="1"/>
</dbReference>
<protein>
    <submittedName>
        <fullName evidence="1">Uncharacterized protein</fullName>
    </submittedName>
</protein>
<dbReference type="EMBL" id="LECW02000021">
    <property type="protein sequence ID" value="KRT93444.1"/>
    <property type="molecule type" value="Genomic_DNA"/>
</dbReference>
<accession>A0A0J6ETJ6</accession>
<dbReference type="InterPro" id="IPR036249">
    <property type="entry name" value="Thioredoxin-like_sf"/>
</dbReference>
<dbReference type="RefSeq" id="WP_048353077.1">
    <property type="nucleotide sequence ID" value="NZ_JARRUA010000021.1"/>
</dbReference>
<evidence type="ECO:0000313" key="1">
    <source>
        <dbReference type="EMBL" id="KRT93444.1"/>
    </source>
</evidence>
<reference evidence="1 2" key="1">
    <citation type="journal article" date="2015" name="Int. J. Syst. Evol. Microbiol.">
        <title>Bacillus glycinifermentans sp. nov., isolated from fermented soybean paste.</title>
        <authorList>
            <person name="Kim S.J."/>
            <person name="Dunlap C.A."/>
            <person name="Kwon S.W."/>
            <person name="Rooney A.P."/>
        </authorList>
    </citation>
    <scope>NUCLEOTIDE SEQUENCE [LARGE SCALE GENOMIC DNA]</scope>
    <source>
        <strain evidence="1 2">GO-13</strain>
    </source>
</reference>
<sequence length="124" mass="14314">MLCRAVITAVCILFFASGCSLSHISADQNEQNDNTHRVKLLFFSDDEHMEQEVAYYDALMDLKQEFPKQVSGMEILHDKGDWKKDVHTFPSLLLVHDKKVLVKIEGKIKDKAKIVELLRKQLKK</sequence>